<keyword evidence="3" id="KW-0326">Glycosidase</keyword>
<dbReference type="PANTHER" id="PTHR10353:SF36">
    <property type="entry name" value="LP05116P"/>
    <property type="match status" value="1"/>
</dbReference>
<dbReference type="InterPro" id="IPR001360">
    <property type="entry name" value="Glyco_hydro_1"/>
</dbReference>
<sequence>MEATFLVLLVSVFLGCAAQDEVLSFPDDFLFGAASAAYQVEGAWDQDGKGENIWDRLVHTHPEMIADGQNGDVATDAYHKYTEDIKALLELGVDFYRFSISWSRILPNGNISVINQPGIDYYNNIINALLANNIQPVVSIPYLNNH</sequence>
<dbReference type="InterPro" id="IPR033132">
    <property type="entry name" value="GH_1_N_CS"/>
</dbReference>
<dbReference type="SUPFAM" id="SSF51445">
    <property type="entry name" value="(Trans)glycosidases"/>
    <property type="match status" value="1"/>
</dbReference>
<evidence type="ECO:0008006" key="7">
    <source>
        <dbReference type="Google" id="ProtNLM"/>
    </source>
</evidence>
<protein>
    <recommendedName>
        <fullName evidence="7">Beta-glucosidase</fullName>
    </recommendedName>
</protein>
<keyword evidence="2" id="KW-0378">Hydrolase</keyword>
<dbReference type="PANTHER" id="PTHR10353">
    <property type="entry name" value="GLYCOSYL HYDROLASE"/>
    <property type="match status" value="1"/>
</dbReference>
<dbReference type="Gene3D" id="3.20.20.80">
    <property type="entry name" value="Glycosidases"/>
    <property type="match status" value="1"/>
</dbReference>
<gene>
    <name evidence="6" type="ORF">TCEB3V08_LOCUS564</name>
</gene>
<evidence type="ECO:0000313" key="6">
    <source>
        <dbReference type="EMBL" id="CAD7392548.1"/>
    </source>
</evidence>
<organism evidence="6">
    <name type="scientific">Timema cristinae</name>
    <name type="common">Walking stick</name>
    <dbReference type="NCBI Taxonomy" id="61476"/>
    <lineage>
        <taxon>Eukaryota</taxon>
        <taxon>Metazoa</taxon>
        <taxon>Ecdysozoa</taxon>
        <taxon>Arthropoda</taxon>
        <taxon>Hexapoda</taxon>
        <taxon>Insecta</taxon>
        <taxon>Pterygota</taxon>
        <taxon>Neoptera</taxon>
        <taxon>Polyneoptera</taxon>
        <taxon>Phasmatodea</taxon>
        <taxon>Timematodea</taxon>
        <taxon>Timematoidea</taxon>
        <taxon>Timematidae</taxon>
        <taxon>Timema</taxon>
    </lineage>
</organism>
<dbReference type="AlphaFoldDB" id="A0A7R9CBC4"/>
<evidence type="ECO:0000256" key="4">
    <source>
        <dbReference type="RuleBase" id="RU003690"/>
    </source>
</evidence>
<dbReference type="EMBL" id="OC316559">
    <property type="protein sequence ID" value="CAD7392548.1"/>
    <property type="molecule type" value="Genomic_DNA"/>
</dbReference>
<evidence type="ECO:0000256" key="1">
    <source>
        <dbReference type="ARBA" id="ARBA00010838"/>
    </source>
</evidence>
<evidence type="ECO:0000256" key="2">
    <source>
        <dbReference type="ARBA" id="ARBA00022801"/>
    </source>
</evidence>
<accession>A0A7R9CBC4</accession>
<dbReference type="GO" id="GO:0005975">
    <property type="term" value="P:carbohydrate metabolic process"/>
    <property type="evidence" value="ECO:0007669"/>
    <property type="project" value="InterPro"/>
</dbReference>
<feature type="chain" id="PRO_5030632856" description="Beta-glucosidase" evidence="5">
    <location>
        <begin position="19"/>
        <end position="146"/>
    </location>
</feature>
<comment type="similarity">
    <text evidence="1 4">Belongs to the glycosyl hydrolase 1 family.</text>
</comment>
<feature type="signal peptide" evidence="5">
    <location>
        <begin position="1"/>
        <end position="18"/>
    </location>
</feature>
<dbReference type="PROSITE" id="PS00653">
    <property type="entry name" value="GLYCOSYL_HYDROL_F1_2"/>
    <property type="match status" value="1"/>
</dbReference>
<keyword evidence="5" id="KW-0732">Signal</keyword>
<evidence type="ECO:0000256" key="5">
    <source>
        <dbReference type="SAM" id="SignalP"/>
    </source>
</evidence>
<dbReference type="GO" id="GO:0008422">
    <property type="term" value="F:beta-glucosidase activity"/>
    <property type="evidence" value="ECO:0007669"/>
    <property type="project" value="TreeGrafter"/>
</dbReference>
<dbReference type="InterPro" id="IPR017853">
    <property type="entry name" value="GH"/>
</dbReference>
<evidence type="ECO:0000256" key="3">
    <source>
        <dbReference type="ARBA" id="ARBA00023295"/>
    </source>
</evidence>
<name>A0A7R9CBC4_TIMCR</name>
<proteinExistence type="inferred from homology"/>
<reference evidence="6" key="1">
    <citation type="submission" date="2020-11" db="EMBL/GenBank/DDBJ databases">
        <authorList>
            <person name="Tran Van P."/>
        </authorList>
    </citation>
    <scope>NUCLEOTIDE SEQUENCE</scope>
</reference>
<dbReference type="Pfam" id="PF00232">
    <property type="entry name" value="Glyco_hydro_1"/>
    <property type="match status" value="1"/>
</dbReference>